<dbReference type="AlphaFoldDB" id="A0AAV2GCG9"/>
<keyword evidence="4 8" id="KW-0863">Zinc-finger</keyword>
<dbReference type="GO" id="GO:0005634">
    <property type="term" value="C:nucleus"/>
    <property type="evidence" value="ECO:0007669"/>
    <property type="project" value="UniProtKB-SubCell"/>
</dbReference>
<evidence type="ECO:0000256" key="2">
    <source>
        <dbReference type="ARBA" id="ARBA00022473"/>
    </source>
</evidence>
<organism evidence="11 12">
    <name type="scientific">Linum trigynum</name>
    <dbReference type="NCBI Taxonomy" id="586398"/>
    <lineage>
        <taxon>Eukaryota</taxon>
        <taxon>Viridiplantae</taxon>
        <taxon>Streptophyta</taxon>
        <taxon>Embryophyta</taxon>
        <taxon>Tracheophyta</taxon>
        <taxon>Spermatophyta</taxon>
        <taxon>Magnoliopsida</taxon>
        <taxon>eudicotyledons</taxon>
        <taxon>Gunneridae</taxon>
        <taxon>Pentapetalae</taxon>
        <taxon>rosids</taxon>
        <taxon>fabids</taxon>
        <taxon>Malpighiales</taxon>
        <taxon>Linaceae</taxon>
        <taxon>Linum</taxon>
    </lineage>
</organism>
<dbReference type="InterPro" id="IPR045320">
    <property type="entry name" value="JAGGED/SL1-like"/>
</dbReference>
<evidence type="ECO:0000313" key="11">
    <source>
        <dbReference type="EMBL" id="CAL1408181.1"/>
    </source>
</evidence>
<evidence type="ECO:0000256" key="7">
    <source>
        <dbReference type="ARBA" id="ARBA00023242"/>
    </source>
</evidence>
<dbReference type="GO" id="GO:0048440">
    <property type="term" value="P:carpel development"/>
    <property type="evidence" value="ECO:0007669"/>
    <property type="project" value="UniProtKB-ARBA"/>
</dbReference>
<dbReference type="Gene3D" id="3.30.160.60">
    <property type="entry name" value="Classic Zinc Finger"/>
    <property type="match status" value="1"/>
</dbReference>
<dbReference type="SUPFAM" id="SSF57667">
    <property type="entry name" value="beta-beta-alpha zinc fingers"/>
    <property type="match status" value="1"/>
</dbReference>
<dbReference type="InterPro" id="IPR036236">
    <property type="entry name" value="Znf_C2H2_sf"/>
</dbReference>
<dbReference type="PROSITE" id="PS50157">
    <property type="entry name" value="ZINC_FINGER_C2H2_2"/>
    <property type="match status" value="1"/>
</dbReference>
<evidence type="ECO:0000256" key="3">
    <source>
        <dbReference type="ARBA" id="ARBA00022723"/>
    </source>
</evidence>
<evidence type="ECO:0000256" key="5">
    <source>
        <dbReference type="ARBA" id="ARBA00022782"/>
    </source>
</evidence>
<dbReference type="GO" id="GO:0048653">
    <property type="term" value="P:anther development"/>
    <property type="evidence" value="ECO:0007669"/>
    <property type="project" value="UniProtKB-ARBA"/>
</dbReference>
<sequence length="273" mass="28708">MCRRPDSDEGSNPLDLNNLPDDHSASSSSSNAARDDAGKVYECRFCALRFCKSQALGGHMNRHRQERETETLNRARQLVLNNDGGHILGYQYPVAPPGSAMAMGRGDPLFNRPVVPPLYQQHTGSRLFSAAAGGSTPPLTSATAAGGGGGHHHHHLPPPYLYPAASPPRGSSATRVSPHHHQPPPAPYSNNDYYIGHVLNAAPPPPPGQLSSTYTCIGAPVGHRRLGSDGSSGTDGGSLSNNSASNHHQDEYGNGSNGNTNGGLNWGSRSYAA</sequence>
<feature type="domain" description="C2H2-type" evidence="10">
    <location>
        <begin position="41"/>
        <end position="68"/>
    </location>
</feature>
<evidence type="ECO:0000256" key="9">
    <source>
        <dbReference type="SAM" id="MobiDB-lite"/>
    </source>
</evidence>
<dbReference type="GO" id="GO:0003700">
    <property type="term" value="F:DNA-binding transcription factor activity"/>
    <property type="evidence" value="ECO:0007669"/>
    <property type="project" value="InterPro"/>
</dbReference>
<dbReference type="PANTHER" id="PTHR45730">
    <property type="entry name" value="ZINC FINGER PROTEIN JAGGED"/>
    <property type="match status" value="1"/>
</dbReference>
<evidence type="ECO:0000256" key="8">
    <source>
        <dbReference type="PROSITE-ProRule" id="PRU00042"/>
    </source>
</evidence>
<feature type="region of interest" description="Disordered" evidence="9">
    <location>
        <begin position="128"/>
        <end position="191"/>
    </location>
</feature>
<dbReference type="FunFam" id="3.30.160.60:FF:002425">
    <property type="entry name" value="Zinc finger protein STAMENLESS 1"/>
    <property type="match status" value="1"/>
</dbReference>
<evidence type="ECO:0000256" key="6">
    <source>
        <dbReference type="ARBA" id="ARBA00022833"/>
    </source>
</evidence>
<evidence type="ECO:0000256" key="1">
    <source>
        <dbReference type="ARBA" id="ARBA00004123"/>
    </source>
</evidence>
<keyword evidence="5" id="KW-0221">Differentiation</keyword>
<dbReference type="InterPro" id="IPR013087">
    <property type="entry name" value="Znf_C2H2_type"/>
</dbReference>
<evidence type="ECO:0000256" key="4">
    <source>
        <dbReference type="ARBA" id="ARBA00022771"/>
    </source>
</evidence>
<dbReference type="GO" id="GO:0030154">
    <property type="term" value="P:cell differentiation"/>
    <property type="evidence" value="ECO:0007669"/>
    <property type="project" value="UniProtKB-KW"/>
</dbReference>
<keyword evidence="3" id="KW-0479">Metal-binding</keyword>
<feature type="compositionally biased region" description="Low complexity" evidence="9">
    <location>
        <begin position="228"/>
        <end position="243"/>
    </location>
</feature>
<protein>
    <recommendedName>
        <fullName evidence="10">C2H2-type domain-containing protein</fullName>
    </recommendedName>
</protein>
<feature type="compositionally biased region" description="Low complexity" evidence="9">
    <location>
        <begin position="134"/>
        <end position="144"/>
    </location>
</feature>
<feature type="region of interest" description="Disordered" evidence="9">
    <location>
        <begin position="221"/>
        <end position="273"/>
    </location>
</feature>
<proteinExistence type="predicted"/>
<keyword evidence="12" id="KW-1185">Reference proteome</keyword>
<dbReference type="PROSITE" id="PS00028">
    <property type="entry name" value="ZINC_FINGER_C2H2_1"/>
    <property type="match status" value="1"/>
</dbReference>
<comment type="subcellular location">
    <subcellularLocation>
        <location evidence="1">Nucleus</location>
    </subcellularLocation>
</comment>
<dbReference type="GO" id="GO:0008270">
    <property type="term" value="F:zinc ion binding"/>
    <property type="evidence" value="ECO:0007669"/>
    <property type="project" value="UniProtKB-KW"/>
</dbReference>
<evidence type="ECO:0000259" key="10">
    <source>
        <dbReference type="PROSITE" id="PS50157"/>
    </source>
</evidence>
<keyword evidence="7" id="KW-0539">Nucleus</keyword>
<dbReference type="EMBL" id="OZ034821">
    <property type="protein sequence ID" value="CAL1408181.1"/>
    <property type="molecule type" value="Genomic_DNA"/>
</dbReference>
<feature type="region of interest" description="Disordered" evidence="9">
    <location>
        <begin position="1"/>
        <end position="33"/>
    </location>
</feature>
<dbReference type="PANTHER" id="PTHR45730:SF32">
    <property type="entry name" value="ZINC FINGER PROTEIN JAGGED"/>
    <property type="match status" value="1"/>
</dbReference>
<accession>A0AAV2GCG9</accession>
<dbReference type="Proteomes" id="UP001497516">
    <property type="component" value="Chromosome 8"/>
</dbReference>
<evidence type="ECO:0000313" key="12">
    <source>
        <dbReference type="Proteomes" id="UP001497516"/>
    </source>
</evidence>
<keyword evidence="2" id="KW-0217">Developmental protein</keyword>
<gene>
    <name evidence="11" type="ORF">LTRI10_LOCUS47797</name>
</gene>
<keyword evidence="6" id="KW-0862">Zinc</keyword>
<reference evidence="11 12" key="1">
    <citation type="submission" date="2024-04" db="EMBL/GenBank/DDBJ databases">
        <authorList>
            <person name="Fracassetti M."/>
        </authorList>
    </citation>
    <scope>NUCLEOTIDE SEQUENCE [LARGE SCALE GENOMIC DNA]</scope>
</reference>
<name>A0AAV2GCG9_9ROSI</name>